<dbReference type="Proteomes" id="UP001472866">
    <property type="component" value="Chromosome 09"/>
</dbReference>
<proteinExistence type="predicted"/>
<organism evidence="2 3">
    <name type="scientific">Chloropicon roscoffensis</name>
    <dbReference type="NCBI Taxonomy" id="1461544"/>
    <lineage>
        <taxon>Eukaryota</taxon>
        <taxon>Viridiplantae</taxon>
        <taxon>Chlorophyta</taxon>
        <taxon>Chloropicophyceae</taxon>
        <taxon>Chloropicales</taxon>
        <taxon>Chloropicaceae</taxon>
        <taxon>Chloropicon</taxon>
    </lineage>
</organism>
<evidence type="ECO:0000313" key="3">
    <source>
        <dbReference type="Proteomes" id="UP001472866"/>
    </source>
</evidence>
<evidence type="ECO:0000313" key="2">
    <source>
        <dbReference type="EMBL" id="WZN64282.1"/>
    </source>
</evidence>
<feature type="region of interest" description="Disordered" evidence="1">
    <location>
        <begin position="58"/>
        <end position="129"/>
    </location>
</feature>
<gene>
    <name evidence="2" type="ORF">HKI87_09g58370</name>
</gene>
<dbReference type="EMBL" id="CP151509">
    <property type="protein sequence ID" value="WZN64282.1"/>
    <property type="molecule type" value="Genomic_DNA"/>
</dbReference>
<reference evidence="2 3" key="1">
    <citation type="submission" date="2024-03" db="EMBL/GenBank/DDBJ databases">
        <title>Complete genome sequence of the green alga Chloropicon roscoffensis RCC1871.</title>
        <authorList>
            <person name="Lemieux C."/>
            <person name="Pombert J.-F."/>
            <person name="Otis C."/>
            <person name="Turmel M."/>
        </authorList>
    </citation>
    <scope>NUCLEOTIDE SEQUENCE [LARGE SCALE GENOMIC DNA]</scope>
    <source>
        <strain evidence="2 3">RCC1871</strain>
    </source>
</reference>
<accession>A0AAX4PD52</accession>
<keyword evidence="3" id="KW-1185">Reference proteome</keyword>
<protein>
    <submittedName>
        <fullName evidence="2">Uncharacterized protein</fullName>
    </submittedName>
</protein>
<sequence>MEEGFLQGLLSSTDGSGHDRTNAYAKLYNILCPPQPNLREIAQGFALSEKTSGAEVWESLLDGPGDPIGQAAKKDGGSLEGDSCRGAPQRSSEPLRTVTGFEASSSGSDGGRTGEAQAGKNGPDSSELSIGLLRRKKVMSATDKLPSLRLSRVFC</sequence>
<evidence type="ECO:0000256" key="1">
    <source>
        <dbReference type="SAM" id="MobiDB-lite"/>
    </source>
</evidence>
<name>A0AAX4PD52_9CHLO</name>
<dbReference type="AlphaFoldDB" id="A0AAX4PD52"/>